<dbReference type="RefSeq" id="YP_009030271.1">
    <property type="nucleotide sequence ID" value="NC_024121.1"/>
</dbReference>
<dbReference type="GeneID" id="19485099"/>
<evidence type="ECO:0000313" key="2">
    <source>
        <dbReference type="Proteomes" id="UP000024445"/>
    </source>
</evidence>
<dbReference type="EMBL" id="KJ025957">
    <property type="protein sequence ID" value="AHY25463.1"/>
    <property type="molecule type" value="Genomic_DNA"/>
</dbReference>
<sequence>MTREELTILLEAKGCTVLLAESPIEHITYGDQIVSVLMRSYRTHNVDEVVKFLGKSASVVFLLAVETRVDGIVIRGNYITK</sequence>
<accession>A0A023W5W9</accession>
<proteinExistence type="predicted"/>
<evidence type="ECO:0000313" key="1">
    <source>
        <dbReference type="EMBL" id="AHY25463.1"/>
    </source>
</evidence>
<dbReference type="KEGG" id="vg:19485099"/>
<dbReference type="Proteomes" id="UP000024445">
    <property type="component" value="Segment"/>
</dbReference>
<organism evidence="1 2">
    <name type="scientific">Serratia phage PS2</name>
    <dbReference type="NCBI Taxonomy" id="1481112"/>
    <lineage>
        <taxon>Viruses</taxon>
        <taxon>Duplodnaviria</taxon>
        <taxon>Heunggongvirae</taxon>
        <taxon>Uroviricota</taxon>
        <taxon>Caudoviricetes</taxon>
        <taxon>Muldoonvirus</taxon>
        <taxon>Muldoonvirus PS2</taxon>
    </lineage>
</organism>
<protein>
    <submittedName>
        <fullName evidence="1">Uncharacterized protein</fullName>
    </submittedName>
</protein>
<name>A0A023W5W9_9CAUD</name>
<gene>
    <name evidence="1" type="ORF">PS2_224</name>
</gene>
<keyword evidence="2" id="KW-1185">Reference proteome</keyword>
<reference evidence="1 2" key="1">
    <citation type="submission" date="2014-01" db="EMBL/GenBank/DDBJ databases">
        <authorList>
            <person name="Zhang G."/>
            <person name="Jin J."/>
            <person name="Li Z.J."/>
            <person name="Wang S.W."/>
            <person name="Chen S.J."/>
            <person name="Wang S.M."/>
            <person name="Wang X.T."/>
            <person name="Li Y.H."/>
            <person name="Wang J."/>
            <person name="Yang C.K."/>
            <person name="Wang L."/>
        </authorList>
    </citation>
    <scope>NUCLEOTIDE SEQUENCE [LARGE SCALE GENOMIC DNA]</scope>
</reference>